<accession>A0A1I8B3U6</accession>
<evidence type="ECO:0000256" key="1">
    <source>
        <dbReference type="SAM" id="MobiDB-lite"/>
    </source>
</evidence>
<name>A0A1I8B3U6_MELHA</name>
<proteinExistence type="predicted"/>
<evidence type="ECO:0000313" key="3">
    <source>
        <dbReference type="WBParaSite" id="MhA1_Contig1295.frz3.gene1"/>
    </source>
</evidence>
<protein>
    <submittedName>
        <fullName evidence="3">Uncharacterized protein</fullName>
    </submittedName>
</protein>
<sequence>MQRAQAKHAKILFQRHFVFNSRASISNLDYLRYFQNRTNSTFAESVGDNKNISEHSEYAHLSGGRRWEFRAGAMARLASGSVVLNTDEDNAILGTVVCKYTQKILNEEEIIKEIEENERLESSKNNEVEEEFEEDETKDKYQDEYGIGDESSTKSTKKNLNMRKSKMIRYYLL</sequence>
<feature type="region of interest" description="Disordered" evidence="1">
    <location>
        <begin position="119"/>
        <end position="159"/>
    </location>
</feature>
<organism evidence="2 3">
    <name type="scientific">Meloidogyne hapla</name>
    <name type="common">Root-knot nematode worm</name>
    <dbReference type="NCBI Taxonomy" id="6305"/>
    <lineage>
        <taxon>Eukaryota</taxon>
        <taxon>Metazoa</taxon>
        <taxon>Ecdysozoa</taxon>
        <taxon>Nematoda</taxon>
        <taxon>Chromadorea</taxon>
        <taxon>Rhabditida</taxon>
        <taxon>Tylenchina</taxon>
        <taxon>Tylenchomorpha</taxon>
        <taxon>Tylenchoidea</taxon>
        <taxon>Meloidogynidae</taxon>
        <taxon>Meloidogyninae</taxon>
        <taxon>Meloidogyne</taxon>
    </lineage>
</organism>
<reference evidence="3" key="1">
    <citation type="submission" date="2016-11" db="UniProtKB">
        <authorList>
            <consortium name="WormBaseParasite"/>
        </authorList>
    </citation>
    <scope>IDENTIFICATION</scope>
</reference>
<dbReference type="Proteomes" id="UP000095281">
    <property type="component" value="Unplaced"/>
</dbReference>
<dbReference type="WBParaSite" id="MhA1_Contig1295.frz3.gene1">
    <property type="protein sequence ID" value="MhA1_Contig1295.frz3.gene1"/>
    <property type="gene ID" value="MhA1_Contig1295.frz3.gene1"/>
</dbReference>
<dbReference type="AlphaFoldDB" id="A0A1I8B3U6"/>
<evidence type="ECO:0000313" key="2">
    <source>
        <dbReference type="Proteomes" id="UP000095281"/>
    </source>
</evidence>
<keyword evidence="2" id="KW-1185">Reference proteome</keyword>